<dbReference type="EMBL" id="LNRQ01000006">
    <property type="protein sequence ID" value="KZM90064.1"/>
    <property type="molecule type" value="Genomic_DNA"/>
</dbReference>
<dbReference type="KEGG" id="dcr:108226993"/>
<keyword evidence="1" id="KW-0652">Protein synthesis inhibitor</keyword>
<name>A0A164VAW2_DAUCS</name>
<dbReference type="Gene3D" id="3.40.420.10">
    <property type="entry name" value="Ricin (A subunit), domain 1"/>
    <property type="match status" value="1"/>
</dbReference>
<keyword evidence="1" id="KW-0611">Plant defense</keyword>
<protein>
    <recommendedName>
        <fullName evidence="3">DUF6598 domain-containing protein</fullName>
    </recommendedName>
</protein>
<dbReference type="OrthoDB" id="1602268at2759"/>
<dbReference type="Gramene" id="KZM90064">
    <property type="protein sequence ID" value="KZM90064"/>
    <property type="gene ID" value="DCAR_022571"/>
</dbReference>
<feature type="region of interest" description="Disordered" evidence="2">
    <location>
        <begin position="123"/>
        <end position="142"/>
    </location>
</feature>
<sequence>MGDKDTPIKKEFDVEEASRRLYQKLIDDLRSLLAGDRTVRDRPVLPSAAEIPRDHPRFEVVIRTNSNEVTFLFRRQDLYLEAYQRGGSNIWYEFKEKNQVVHAVKDSTFLDFSGSYSGSHGLEENAAYRDSSGKPKKGTGDRDRIPLGRYALRDAVNALATSDVQNVIARALIVIIEMISESLRFEDIEFFILANWYTGAIPTSELVVLENNWGDFSNGLLRSYAHPDLSIFPIRLVYDGEQHIFTFEMVVALIALLAHNVNGIPKPRSTRSVNDDIDEYAGRALLEVFEVIVNDIDGESPGDLYGKITVTDGLLSQYIYNQDRDHSESVYPNEKATLTGPTQSCVSALDNIIIDVDLMDKDQDLSPDDQVSKGEISWSVYDIHTNAYNKPLVETIYGTYGSVSVVYAVFSDAVQAFVEVTMINGDDEDPADVYGGIFASNSHPNFQGKESVLFHRERNDVVEVKEGAKIPLSRSIVAVPLDSQLVIRADLVDRDTTIFNPDDEIAKGTRSFPAKLSGDVYGYINGQYGQIKIKVTWNP</sequence>
<gene>
    <name evidence="4" type="ORF">DCAR_022571</name>
    <name evidence="5" type="ORF">DCAR_0623594</name>
</gene>
<dbReference type="InterPro" id="IPR016138">
    <property type="entry name" value="Ribosome_inactivat_prot_sub1"/>
</dbReference>
<feature type="domain" description="DUF6598" evidence="3">
    <location>
        <begin position="285"/>
        <end position="535"/>
    </location>
</feature>
<dbReference type="GO" id="GO:0090729">
    <property type="term" value="F:toxin activity"/>
    <property type="evidence" value="ECO:0007669"/>
    <property type="project" value="UniProtKB-KW"/>
</dbReference>
<dbReference type="InterPro" id="IPR036041">
    <property type="entry name" value="Ribosome-inact_prot_sf"/>
</dbReference>
<accession>A0A164VAW2</accession>
<dbReference type="OMA" id="ENDWADI"/>
<evidence type="ECO:0000256" key="2">
    <source>
        <dbReference type="SAM" id="MobiDB-lite"/>
    </source>
</evidence>
<evidence type="ECO:0000256" key="1">
    <source>
        <dbReference type="RuleBase" id="RU004915"/>
    </source>
</evidence>
<evidence type="ECO:0000313" key="6">
    <source>
        <dbReference type="Proteomes" id="UP000077755"/>
    </source>
</evidence>
<dbReference type="GO" id="GO:0017148">
    <property type="term" value="P:negative regulation of translation"/>
    <property type="evidence" value="ECO:0007669"/>
    <property type="project" value="UniProtKB-KW"/>
</dbReference>
<dbReference type="PANTHER" id="PTHR33453:SF38">
    <property type="entry name" value="DUF6598 DOMAIN-CONTAINING PROTEIN"/>
    <property type="match status" value="1"/>
</dbReference>
<dbReference type="AlphaFoldDB" id="A0A164VAW2"/>
<keyword evidence="1" id="KW-0800">Toxin</keyword>
<dbReference type="GO" id="GO:0030598">
    <property type="term" value="F:rRNA N-glycosylase activity"/>
    <property type="evidence" value="ECO:0007669"/>
    <property type="project" value="UniProtKB-EC"/>
</dbReference>
<evidence type="ECO:0000313" key="4">
    <source>
        <dbReference type="EMBL" id="KZM90064.1"/>
    </source>
</evidence>
<dbReference type="Pfam" id="PF20241">
    <property type="entry name" value="DUF6598"/>
    <property type="match status" value="1"/>
</dbReference>
<dbReference type="SUPFAM" id="SSF56371">
    <property type="entry name" value="Ribosome inactivating proteins (RIP)"/>
    <property type="match status" value="1"/>
</dbReference>
<dbReference type="EMBL" id="CP093348">
    <property type="protein sequence ID" value="WOH04185.1"/>
    <property type="molecule type" value="Genomic_DNA"/>
</dbReference>
<dbReference type="InterPro" id="IPR001574">
    <property type="entry name" value="Ribosome_inactivat_prot"/>
</dbReference>
<dbReference type="Pfam" id="PF00161">
    <property type="entry name" value="RIP"/>
    <property type="match status" value="1"/>
</dbReference>
<dbReference type="PRINTS" id="PR00396">
    <property type="entry name" value="SHIGARICIN"/>
</dbReference>
<keyword evidence="1" id="KW-0378">Hydrolase</keyword>
<dbReference type="Proteomes" id="UP000077755">
    <property type="component" value="Chromosome 6"/>
</dbReference>
<comment type="catalytic activity">
    <reaction evidence="1">
        <text>Endohydrolysis of the N-glycosidic bond at one specific adenosine on the 28S rRNA.</text>
        <dbReference type="EC" id="3.2.2.22"/>
    </reaction>
</comment>
<reference evidence="5" key="2">
    <citation type="submission" date="2022-03" db="EMBL/GenBank/DDBJ databases">
        <title>Draft title - Genomic analysis of global carrot germplasm unveils the trajectory of domestication and the origin of high carotenoid orange carrot.</title>
        <authorList>
            <person name="Iorizzo M."/>
            <person name="Ellison S."/>
            <person name="Senalik D."/>
            <person name="Macko-Podgorni A."/>
            <person name="Grzebelus D."/>
            <person name="Bostan H."/>
            <person name="Rolling W."/>
            <person name="Curaba J."/>
            <person name="Simon P."/>
        </authorList>
    </citation>
    <scope>NUCLEOTIDE SEQUENCE</scope>
    <source>
        <tissue evidence="5">Leaf</tissue>
    </source>
</reference>
<reference evidence="4" key="1">
    <citation type="journal article" date="2016" name="Nat. Genet.">
        <title>A high-quality carrot genome assembly provides new insights into carotenoid accumulation and asterid genome evolution.</title>
        <authorList>
            <person name="Iorizzo M."/>
            <person name="Ellison S."/>
            <person name="Senalik D."/>
            <person name="Zeng P."/>
            <person name="Satapoomin P."/>
            <person name="Huang J."/>
            <person name="Bowman M."/>
            <person name="Iovene M."/>
            <person name="Sanseverino W."/>
            <person name="Cavagnaro P."/>
            <person name="Yildiz M."/>
            <person name="Macko-Podgorni A."/>
            <person name="Moranska E."/>
            <person name="Grzebelus E."/>
            <person name="Grzebelus D."/>
            <person name="Ashrafi H."/>
            <person name="Zheng Z."/>
            <person name="Cheng S."/>
            <person name="Spooner D."/>
            <person name="Van Deynze A."/>
            <person name="Simon P."/>
        </authorList>
    </citation>
    <scope>NUCLEOTIDE SEQUENCE [LARGE SCALE GENOMIC DNA]</scope>
    <source>
        <tissue evidence="4">Leaf</tissue>
    </source>
</reference>
<dbReference type="InterPro" id="IPR017989">
    <property type="entry name" value="Ribosome_inactivat_1/2"/>
</dbReference>
<evidence type="ECO:0000313" key="5">
    <source>
        <dbReference type="EMBL" id="WOH04185.1"/>
    </source>
</evidence>
<organism evidence="4">
    <name type="scientific">Daucus carota subsp. sativus</name>
    <name type="common">Carrot</name>
    <dbReference type="NCBI Taxonomy" id="79200"/>
    <lineage>
        <taxon>Eukaryota</taxon>
        <taxon>Viridiplantae</taxon>
        <taxon>Streptophyta</taxon>
        <taxon>Embryophyta</taxon>
        <taxon>Tracheophyta</taxon>
        <taxon>Spermatophyta</taxon>
        <taxon>Magnoliopsida</taxon>
        <taxon>eudicotyledons</taxon>
        <taxon>Gunneridae</taxon>
        <taxon>Pentapetalae</taxon>
        <taxon>asterids</taxon>
        <taxon>campanulids</taxon>
        <taxon>Apiales</taxon>
        <taxon>Apiaceae</taxon>
        <taxon>Apioideae</taxon>
        <taxon>Scandiceae</taxon>
        <taxon>Daucinae</taxon>
        <taxon>Daucus</taxon>
        <taxon>Daucus sect. Daucus</taxon>
    </lineage>
</organism>
<evidence type="ECO:0000259" key="3">
    <source>
        <dbReference type="Pfam" id="PF20241"/>
    </source>
</evidence>
<dbReference type="GO" id="GO:0006952">
    <property type="term" value="P:defense response"/>
    <property type="evidence" value="ECO:0007669"/>
    <property type="project" value="UniProtKB-KW"/>
</dbReference>
<dbReference type="PANTHER" id="PTHR33453">
    <property type="match status" value="1"/>
</dbReference>
<dbReference type="InterPro" id="IPR046533">
    <property type="entry name" value="DUF6598"/>
</dbReference>
<proteinExistence type="inferred from homology"/>
<dbReference type="STRING" id="79200.A0A164VAW2"/>
<comment type="similarity">
    <text evidence="1">Belongs to the ribosome-inactivating protein family.</text>
</comment>
<keyword evidence="6" id="KW-1185">Reference proteome</keyword>